<accession>A0A1F2WH16</accession>
<dbReference type="PIRSF" id="PIRSF019239">
    <property type="entry name" value="MrpE"/>
    <property type="match status" value="1"/>
</dbReference>
<evidence type="ECO:0000313" key="8">
    <source>
        <dbReference type="Proteomes" id="UP000177876"/>
    </source>
</evidence>
<keyword evidence="4" id="KW-0812">Transmembrane</keyword>
<evidence type="ECO:0008006" key="9">
    <source>
        <dbReference type="Google" id="ProtNLM"/>
    </source>
</evidence>
<dbReference type="InterPro" id="IPR002758">
    <property type="entry name" value="Cation_antiport_E"/>
</dbReference>
<evidence type="ECO:0000256" key="1">
    <source>
        <dbReference type="ARBA" id="ARBA00004651"/>
    </source>
</evidence>
<organism evidence="7 8">
    <name type="scientific">Candidatus Solincola sediminis</name>
    <dbReference type="NCBI Taxonomy" id="1797199"/>
    <lineage>
        <taxon>Bacteria</taxon>
        <taxon>Bacillati</taxon>
        <taxon>Actinomycetota</taxon>
        <taxon>Candidatus Geothermincolia</taxon>
        <taxon>Candidatus Geothermincolales</taxon>
        <taxon>Candidatus Geothermincolaceae</taxon>
        <taxon>Candidatus Solincola</taxon>
    </lineage>
</organism>
<evidence type="ECO:0000256" key="3">
    <source>
        <dbReference type="ARBA" id="ARBA00022475"/>
    </source>
</evidence>
<evidence type="ECO:0000256" key="5">
    <source>
        <dbReference type="ARBA" id="ARBA00022989"/>
    </source>
</evidence>
<dbReference type="STRING" id="1797197.A2Y75_03260"/>
<name>A0A1F2WH16_9ACTN</name>
<sequence>MDRGFVFRRKLLLFAVLFLFWIVLTATLAANDIVLGAISSALVAGITMLLFGQALDDRFTPRVLLKLPWFILRLIWEIIKANIDVAKIILNPKLPVDPRIVQYRTYLPDDLPRTFFADSITLTPGTVTVDIEDNLLSVHCLCPYHEEGLAGLESLVAWLFGVKPDD</sequence>
<dbReference type="AlphaFoldDB" id="A0A1F2WH16"/>
<evidence type="ECO:0000256" key="2">
    <source>
        <dbReference type="ARBA" id="ARBA00006228"/>
    </source>
</evidence>
<keyword evidence="5" id="KW-1133">Transmembrane helix</keyword>
<evidence type="ECO:0000256" key="4">
    <source>
        <dbReference type="ARBA" id="ARBA00022692"/>
    </source>
</evidence>
<keyword evidence="3" id="KW-1003">Cell membrane</keyword>
<dbReference type="PANTHER" id="PTHR34584">
    <property type="entry name" value="NA(+)/H(+) ANTIPORTER SUBUNIT E1"/>
    <property type="match status" value="1"/>
</dbReference>
<dbReference type="Pfam" id="PF01899">
    <property type="entry name" value="MNHE"/>
    <property type="match status" value="1"/>
</dbReference>
<protein>
    <recommendedName>
        <fullName evidence="9">Cation transporter</fullName>
    </recommendedName>
</protein>
<evidence type="ECO:0000256" key="6">
    <source>
        <dbReference type="ARBA" id="ARBA00023136"/>
    </source>
</evidence>
<dbReference type="Proteomes" id="UP000177876">
    <property type="component" value="Unassembled WGS sequence"/>
</dbReference>
<dbReference type="PANTHER" id="PTHR34584:SF1">
    <property type="entry name" value="NA(+)_H(+) ANTIPORTER SUBUNIT E1"/>
    <property type="match status" value="1"/>
</dbReference>
<dbReference type="GO" id="GO:0005886">
    <property type="term" value="C:plasma membrane"/>
    <property type="evidence" value="ECO:0007669"/>
    <property type="project" value="UniProtKB-SubCell"/>
</dbReference>
<keyword evidence="6" id="KW-0472">Membrane</keyword>
<comment type="subcellular location">
    <subcellularLocation>
        <location evidence="1">Cell membrane</location>
        <topology evidence="1">Multi-pass membrane protein</topology>
    </subcellularLocation>
</comment>
<evidence type="ECO:0000313" key="7">
    <source>
        <dbReference type="EMBL" id="OFW56153.1"/>
    </source>
</evidence>
<comment type="similarity">
    <text evidence="2">Belongs to the CPA3 antiporters (TC 2.A.63) subunit E family.</text>
</comment>
<comment type="caution">
    <text evidence="7">The sequence shown here is derived from an EMBL/GenBank/DDBJ whole genome shotgun (WGS) entry which is preliminary data.</text>
</comment>
<gene>
    <name evidence="7" type="ORF">A2Y75_03260</name>
</gene>
<proteinExistence type="inferred from homology"/>
<dbReference type="GO" id="GO:0008324">
    <property type="term" value="F:monoatomic cation transmembrane transporter activity"/>
    <property type="evidence" value="ECO:0007669"/>
    <property type="project" value="InterPro"/>
</dbReference>
<dbReference type="EMBL" id="MELK01000048">
    <property type="protein sequence ID" value="OFW56153.1"/>
    <property type="molecule type" value="Genomic_DNA"/>
</dbReference>
<reference evidence="7 8" key="1">
    <citation type="journal article" date="2016" name="Nat. Commun.">
        <title>Thousands of microbial genomes shed light on interconnected biogeochemical processes in an aquifer system.</title>
        <authorList>
            <person name="Anantharaman K."/>
            <person name="Brown C.T."/>
            <person name="Hug L.A."/>
            <person name="Sharon I."/>
            <person name="Castelle C.J."/>
            <person name="Probst A.J."/>
            <person name="Thomas B.C."/>
            <person name="Singh A."/>
            <person name="Wilkins M.J."/>
            <person name="Karaoz U."/>
            <person name="Brodie E.L."/>
            <person name="Williams K.H."/>
            <person name="Hubbard S.S."/>
            <person name="Banfield J.F."/>
        </authorList>
    </citation>
    <scope>NUCLEOTIDE SEQUENCE [LARGE SCALE GENOMIC DNA]</scope>
</reference>